<evidence type="ECO:0000313" key="1">
    <source>
        <dbReference type="EMBL" id="VVU95635.1"/>
    </source>
</evidence>
<dbReference type="SUPFAM" id="SSF102405">
    <property type="entry name" value="MCP/YpsA-like"/>
    <property type="match status" value="1"/>
</dbReference>
<dbReference type="InterPro" id="IPR031100">
    <property type="entry name" value="LOG_fam"/>
</dbReference>
<dbReference type="Pfam" id="PF03641">
    <property type="entry name" value="Lysine_decarbox"/>
    <property type="match status" value="1"/>
</dbReference>
<accession>A0A5E8CM49</accession>
<reference evidence="1" key="1">
    <citation type="submission" date="2019-09" db="EMBL/GenBank/DDBJ databases">
        <authorList>
            <person name="Needham M D."/>
        </authorList>
    </citation>
    <scope>NUCLEOTIDE SEQUENCE</scope>
</reference>
<organism evidence="1">
    <name type="scientific">seawater metagenome</name>
    <dbReference type="NCBI Taxonomy" id="1561972"/>
    <lineage>
        <taxon>unclassified sequences</taxon>
        <taxon>metagenomes</taxon>
        <taxon>ecological metagenomes</taxon>
    </lineage>
</organism>
<name>A0A5E8CM49_9ZZZZ</name>
<evidence type="ECO:0008006" key="2">
    <source>
        <dbReference type="Google" id="ProtNLM"/>
    </source>
</evidence>
<proteinExistence type="predicted"/>
<dbReference type="EMBL" id="CABVLZ010000007">
    <property type="protein sequence ID" value="VVU95635.1"/>
    <property type="molecule type" value="Genomic_DNA"/>
</dbReference>
<sequence length="176" mass="20374">MVEKLKLGIMGGSTLSNDKNLIESIKNLTENINIEKYDIFYGCTEGIVGLLIEELINKKAYCFNINYRGFDRNALNCTEVIYNNYNQRQYNLLKKCDLFLILPGSLGTMAELYDILFDKNSNFGKSPDKIIIYNYQEFFKNTKLQLEVISKKELGTKINLTNVFFCNTLDEIKKKL</sequence>
<dbReference type="AlphaFoldDB" id="A0A5E8CM49"/>
<gene>
    <name evidence="1" type="ORF">CPAV1605_1387</name>
</gene>
<protein>
    <recommendedName>
        <fullName evidence="2">Lysine decarboxylase</fullName>
    </recommendedName>
</protein>
<dbReference type="Gene3D" id="3.40.50.450">
    <property type="match status" value="1"/>
</dbReference>